<dbReference type="RefSeq" id="XP_003326642.1">
    <property type="nucleotide sequence ID" value="XM_003326594.1"/>
</dbReference>
<proteinExistence type="predicted"/>
<dbReference type="VEuPathDB" id="FungiDB:PGTG_07620"/>
<dbReference type="InParanoid" id="E3KCS1"/>
<reference key="1">
    <citation type="submission" date="2007-01" db="EMBL/GenBank/DDBJ databases">
        <title>The Genome Sequence of Puccinia graminis f. sp. tritici Strain CRL 75-36-700-3.</title>
        <authorList>
            <consortium name="The Broad Institute Genome Sequencing Platform"/>
            <person name="Birren B."/>
            <person name="Lander E."/>
            <person name="Galagan J."/>
            <person name="Nusbaum C."/>
            <person name="Devon K."/>
            <person name="Cuomo C."/>
            <person name="Jaffe D."/>
            <person name="Butler J."/>
            <person name="Alvarez P."/>
            <person name="Gnerre S."/>
            <person name="Grabherr M."/>
            <person name="Mauceli E."/>
            <person name="Brockman W."/>
            <person name="Young S."/>
            <person name="LaButti K."/>
            <person name="Sykes S."/>
            <person name="DeCaprio D."/>
            <person name="Crawford M."/>
            <person name="Koehrsen M."/>
            <person name="Engels R."/>
            <person name="Montgomery P."/>
            <person name="Pearson M."/>
            <person name="Howarth C."/>
            <person name="Larson L."/>
            <person name="White J."/>
            <person name="Zeng Q."/>
            <person name="Kodira C."/>
            <person name="Yandava C."/>
            <person name="Alvarado L."/>
            <person name="O'Leary S."/>
            <person name="Szabo L."/>
            <person name="Dean R."/>
            <person name="Schein J."/>
        </authorList>
    </citation>
    <scope>NUCLEOTIDE SEQUENCE</scope>
    <source>
        <strain>CRL 75-36-700-3</strain>
    </source>
</reference>
<name>E3KCS1_PUCGT</name>
<evidence type="ECO:0000313" key="1">
    <source>
        <dbReference type="EMBL" id="EFP82223.1"/>
    </source>
</evidence>
<dbReference type="AlphaFoldDB" id="E3KCS1"/>
<accession>E3KCS1</accession>
<dbReference type="EMBL" id="DS178281">
    <property type="protein sequence ID" value="EFP82223.1"/>
    <property type="molecule type" value="Genomic_DNA"/>
</dbReference>
<dbReference type="Proteomes" id="UP000008783">
    <property type="component" value="Unassembled WGS sequence"/>
</dbReference>
<gene>
    <name evidence="1" type="ORF">PGTG_07620</name>
</gene>
<dbReference type="OrthoDB" id="10502625at2759"/>
<keyword evidence="2" id="KW-1185">Reference proteome</keyword>
<evidence type="ECO:0000313" key="2">
    <source>
        <dbReference type="Proteomes" id="UP000008783"/>
    </source>
</evidence>
<dbReference type="HOGENOM" id="CLU_1993730_0_0_1"/>
<organism evidence="1 2">
    <name type="scientific">Puccinia graminis f. sp. tritici (strain CRL 75-36-700-3 / race SCCL)</name>
    <name type="common">Black stem rust fungus</name>
    <dbReference type="NCBI Taxonomy" id="418459"/>
    <lineage>
        <taxon>Eukaryota</taxon>
        <taxon>Fungi</taxon>
        <taxon>Dikarya</taxon>
        <taxon>Basidiomycota</taxon>
        <taxon>Pucciniomycotina</taxon>
        <taxon>Pucciniomycetes</taxon>
        <taxon>Pucciniales</taxon>
        <taxon>Pucciniaceae</taxon>
        <taxon>Puccinia</taxon>
    </lineage>
</organism>
<dbReference type="GeneID" id="10529595"/>
<dbReference type="KEGG" id="pgr:PGTG_07620"/>
<reference evidence="2" key="2">
    <citation type="journal article" date="2011" name="Proc. Natl. Acad. Sci. U.S.A.">
        <title>Obligate biotrophy features unraveled by the genomic analysis of rust fungi.</title>
        <authorList>
            <person name="Duplessis S."/>
            <person name="Cuomo C.A."/>
            <person name="Lin Y.-C."/>
            <person name="Aerts A."/>
            <person name="Tisserant E."/>
            <person name="Veneault-Fourrey C."/>
            <person name="Joly D.L."/>
            <person name="Hacquard S."/>
            <person name="Amselem J."/>
            <person name="Cantarel B.L."/>
            <person name="Chiu R."/>
            <person name="Coutinho P.M."/>
            <person name="Feau N."/>
            <person name="Field M."/>
            <person name="Frey P."/>
            <person name="Gelhaye E."/>
            <person name="Goldberg J."/>
            <person name="Grabherr M.G."/>
            <person name="Kodira C.D."/>
            <person name="Kohler A."/>
            <person name="Kuees U."/>
            <person name="Lindquist E.A."/>
            <person name="Lucas S.M."/>
            <person name="Mago R."/>
            <person name="Mauceli E."/>
            <person name="Morin E."/>
            <person name="Murat C."/>
            <person name="Pangilinan J.L."/>
            <person name="Park R."/>
            <person name="Pearson M."/>
            <person name="Quesneville H."/>
            <person name="Rouhier N."/>
            <person name="Sakthikumar S."/>
            <person name="Salamov A.A."/>
            <person name="Schmutz J."/>
            <person name="Selles B."/>
            <person name="Shapiro H."/>
            <person name="Tanguay P."/>
            <person name="Tuskan G.A."/>
            <person name="Henrissat B."/>
            <person name="Van de Peer Y."/>
            <person name="Rouze P."/>
            <person name="Ellis J.G."/>
            <person name="Dodds P.N."/>
            <person name="Schein J.E."/>
            <person name="Zhong S."/>
            <person name="Hamelin R.C."/>
            <person name="Grigoriev I.V."/>
            <person name="Szabo L.J."/>
            <person name="Martin F."/>
        </authorList>
    </citation>
    <scope>NUCLEOTIDE SEQUENCE [LARGE SCALE GENOMIC DNA]</scope>
    <source>
        <strain evidence="2">CRL 75-36-700-3 / race SCCL</strain>
    </source>
</reference>
<protein>
    <submittedName>
        <fullName evidence="1">Uncharacterized protein</fullName>
    </submittedName>
</protein>
<sequence length="125" mass="14764">MAELRWYIWKPGGKSNFYHPGFTTRGGDALMTHLLMVSKEERTTTKKVKNKPLDKWQEWRRKFWPRGLVKDHQVKKFGEIFHEFVEGSVSYGFWKRPKLVVFTTYTSIGQDEIMCFANKAGVKQC</sequence>